<dbReference type="EMBL" id="JAQOWY010000004">
    <property type="protein sequence ID" value="KAK1856940.1"/>
    <property type="molecule type" value="Genomic_DNA"/>
</dbReference>
<proteinExistence type="predicted"/>
<sequence>MRHISHLLLVVAAVTTASPLTPSPENVSLAPRSELFARKLCLIEDGMSCYYDGGACYYHDCTQCKCDANWLGQKLTRRNCALYTDCPYR</sequence>
<comment type="caution">
    <text evidence="2">The sequence shown here is derived from an EMBL/GenBank/DDBJ whole genome shotgun (WGS) entry which is preliminary data.</text>
</comment>
<evidence type="ECO:0000256" key="1">
    <source>
        <dbReference type="SAM" id="SignalP"/>
    </source>
</evidence>
<feature type="chain" id="PRO_5042211291" evidence="1">
    <location>
        <begin position="18"/>
        <end position="89"/>
    </location>
</feature>
<keyword evidence="3" id="KW-1185">Reference proteome</keyword>
<dbReference type="AlphaFoldDB" id="A0AAD9B105"/>
<accession>A0AAD9B105</accession>
<reference evidence="2" key="1">
    <citation type="submission" date="2023-01" db="EMBL/GenBank/DDBJ databases">
        <title>Colletotrichum chrysophilum M932 genome sequence.</title>
        <authorList>
            <person name="Baroncelli R."/>
        </authorList>
    </citation>
    <scope>NUCLEOTIDE SEQUENCE</scope>
    <source>
        <strain evidence="2">M932</strain>
    </source>
</reference>
<gene>
    <name evidence="2" type="ORF">CCHR01_00502</name>
</gene>
<feature type="signal peptide" evidence="1">
    <location>
        <begin position="1"/>
        <end position="17"/>
    </location>
</feature>
<dbReference type="Proteomes" id="UP001243330">
    <property type="component" value="Unassembled WGS sequence"/>
</dbReference>
<keyword evidence="1" id="KW-0732">Signal</keyword>
<protein>
    <submittedName>
        <fullName evidence="2">Uncharacterized protein</fullName>
    </submittedName>
</protein>
<evidence type="ECO:0000313" key="3">
    <source>
        <dbReference type="Proteomes" id="UP001243330"/>
    </source>
</evidence>
<evidence type="ECO:0000313" key="2">
    <source>
        <dbReference type="EMBL" id="KAK1856940.1"/>
    </source>
</evidence>
<organism evidence="2 3">
    <name type="scientific">Colletotrichum chrysophilum</name>
    <dbReference type="NCBI Taxonomy" id="1836956"/>
    <lineage>
        <taxon>Eukaryota</taxon>
        <taxon>Fungi</taxon>
        <taxon>Dikarya</taxon>
        <taxon>Ascomycota</taxon>
        <taxon>Pezizomycotina</taxon>
        <taxon>Sordariomycetes</taxon>
        <taxon>Hypocreomycetidae</taxon>
        <taxon>Glomerellales</taxon>
        <taxon>Glomerellaceae</taxon>
        <taxon>Colletotrichum</taxon>
        <taxon>Colletotrichum gloeosporioides species complex</taxon>
    </lineage>
</organism>
<name>A0AAD9B105_9PEZI</name>